<accession>A0A1G7DGZ7</accession>
<protein>
    <submittedName>
        <fullName evidence="2">AMP-binding enzyme</fullName>
    </submittedName>
</protein>
<reference evidence="3" key="1">
    <citation type="submission" date="2016-10" db="EMBL/GenBank/DDBJ databases">
        <authorList>
            <person name="Varghese N."/>
            <person name="Submissions S."/>
        </authorList>
    </citation>
    <scope>NUCLEOTIDE SEQUENCE [LARGE SCALE GENOMIC DNA]</scope>
    <source>
        <strain evidence="3">CGMCC 1.9108</strain>
    </source>
</reference>
<proteinExistence type="predicted"/>
<dbReference type="Gene3D" id="3.40.50.12780">
    <property type="entry name" value="N-terminal domain of ligase-like"/>
    <property type="match status" value="1"/>
</dbReference>
<dbReference type="EMBL" id="FMZV01000021">
    <property type="protein sequence ID" value="SDE50095.1"/>
    <property type="molecule type" value="Genomic_DNA"/>
</dbReference>
<evidence type="ECO:0000313" key="3">
    <source>
        <dbReference type="Proteomes" id="UP000199628"/>
    </source>
</evidence>
<name>A0A1G7DGZ7_9RHOB</name>
<evidence type="ECO:0000313" key="2">
    <source>
        <dbReference type="EMBL" id="SDE50095.1"/>
    </source>
</evidence>
<evidence type="ECO:0000259" key="1">
    <source>
        <dbReference type="Pfam" id="PF00501"/>
    </source>
</evidence>
<dbReference type="Pfam" id="PF00501">
    <property type="entry name" value="AMP-binding"/>
    <property type="match status" value="1"/>
</dbReference>
<dbReference type="OrthoDB" id="3673338at2"/>
<feature type="domain" description="AMP-dependent synthetase/ligase" evidence="1">
    <location>
        <begin position="1"/>
        <end position="62"/>
    </location>
</feature>
<dbReference type="Proteomes" id="UP000199628">
    <property type="component" value="Unassembled WGS sequence"/>
</dbReference>
<dbReference type="AlphaFoldDB" id="A0A1G7DGZ7"/>
<sequence length="85" mass="9112">MTENGAVTTVKLDDLDNQSAISDGCPPPGVKLLIRDPDGKPVGPDIEGDIFVRACSVFGGYLKRSHLNGMDTEHWFETGDPGRAL</sequence>
<dbReference type="InterPro" id="IPR000873">
    <property type="entry name" value="AMP-dep_synth/lig_dom"/>
</dbReference>
<dbReference type="SUPFAM" id="SSF56801">
    <property type="entry name" value="Acetyl-CoA synthetase-like"/>
    <property type="match status" value="1"/>
</dbReference>
<gene>
    <name evidence="2" type="ORF">SAMN04488239_12115</name>
</gene>
<keyword evidence="3" id="KW-1185">Reference proteome</keyword>
<dbReference type="STRING" id="639004.SAMN04488239_12115"/>
<organism evidence="2 3">
    <name type="scientific">Ruegeria marina</name>
    <dbReference type="NCBI Taxonomy" id="639004"/>
    <lineage>
        <taxon>Bacteria</taxon>
        <taxon>Pseudomonadati</taxon>
        <taxon>Pseudomonadota</taxon>
        <taxon>Alphaproteobacteria</taxon>
        <taxon>Rhodobacterales</taxon>
        <taxon>Roseobacteraceae</taxon>
        <taxon>Ruegeria</taxon>
    </lineage>
</organism>
<dbReference type="InterPro" id="IPR042099">
    <property type="entry name" value="ANL_N_sf"/>
</dbReference>
<dbReference type="RefSeq" id="WP_093036796.1">
    <property type="nucleotide sequence ID" value="NZ_FMZV01000021.1"/>
</dbReference>